<keyword evidence="5" id="KW-1185">Reference proteome</keyword>
<protein>
    <submittedName>
        <fullName evidence="4">Uncharacterized protein</fullName>
    </submittedName>
</protein>
<evidence type="ECO:0000313" key="5">
    <source>
        <dbReference type="Proteomes" id="UP000694546"/>
    </source>
</evidence>
<dbReference type="AlphaFoldDB" id="A0A8C5BMJ1"/>
<evidence type="ECO:0000256" key="3">
    <source>
        <dbReference type="SAM" id="MobiDB-lite"/>
    </source>
</evidence>
<evidence type="ECO:0000256" key="1">
    <source>
        <dbReference type="ARBA" id="ARBA00010215"/>
    </source>
</evidence>
<reference evidence="4" key="2">
    <citation type="submission" date="2025-09" db="UniProtKB">
        <authorList>
            <consortium name="Ensembl"/>
        </authorList>
    </citation>
    <scope>IDENTIFICATION</scope>
</reference>
<evidence type="ECO:0000256" key="2">
    <source>
        <dbReference type="ARBA" id="ARBA00022902"/>
    </source>
</evidence>
<evidence type="ECO:0000313" key="4">
    <source>
        <dbReference type="Ensembl" id="ENSGMOP00000048329.1"/>
    </source>
</evidence>
<proteinExistence type="inferred from homology"/>
<dbReference type="PANTHER" id="PTHR31785">
    <property type="entry name" value="UPF0524 PROTEIN C3ORF70"/>
    <property type="match status" value="1"/>
</dbReference>
<dbReference type="GO" id="GO:0007399">
    <property type="term" value="P:nervous system development"/>
    <property type="evidence" value="ECO:0007669"/>
    <property type="project" value="UniProtKB-KW"/>
</dbReference>
<gene>
    <name evidence="4" type="primary">c15h3orf70</name>
</gene>
<dbReference type="PANTHER" id="PTHR31785:SF2">
    <property type="entry name" value="UPF0524 PROTEIN C3ORF70"/>
    <property type="match status" value="1"/>
</dbReference>
<reference evidence="4" key="1">
    <citation type="submission" date="2025-08" db="UniProtKB">
        <authorList>
            <consortium name="Ensembl"/>
        </authorList>
    </citation>
    <scope>IDENTIFICATION</scope>
</reference>
<feature type="region of interest" description="Disordered" evidence="3">
    <location>
        <begin position="151"/>
        <end position="297"/>
    </location>
</feature>
<organism evidence="4 5">
    <name type="scientific">Gadus morhua</name>
    <name type="common">Atlantic cod</name>
    <dbReference type="NCBI Taxonomy" id="8049"/>
    <lineage>
        <taxon>Eukaryota</taxon>
        <taxon>Metazoa</taxon>
        <taxon>Chordata</taxon>
        <taxon>Craniata</taxon>
        <taxon>Vertebrata</taxon>
        <taxon>Euteleostomi</taxon>
        <taxon>Actinopterygii</taxon>
        <taxon>Neopterygii</taxon>
        <taxon>Teleostei</taxon>
        <taxon>Neoteleostei</taxon>
        <taxon>Acanthomorphata</taxon>
        <taxon>Zeiogadaria</taxon>
        <taxon>Gadariae</taxon>
        <taxon>Gadiformes</taxon>
        <taxon>Gadoidei</taxon>
        <taxon>Gadidae</taxon>
        <taxon>Gadus</taxon>
    </lineage>
</organism>
<sequence>MVEPGETWRMRKSVKLDEAQASARSCAGRPDFLPCRDGAQSACTTHSHGKCFKLHWCCLLGWCHCKYVYQPMTDVVQLPSTPIPSGPAGHAPSLSLSALLAERFLRTASCLVSPTTSDPLGLGARAPKKDYAVTRIDGRAFYVPLARRTATSRTSQTTSVPENAELWDNAELQDKAKPRGKAERGLRPCSRSVLSRGEAPLRGESPAQRQASDQGLAGQKSWGGRSPASLEDSGKPGVDQCCADPEPDEGQTDISEALYEDLNEEMNEDLNEGKWDLPPLSGSGSLQDLAEALETTV</sequence>
<dbReference type="Proteomes" id="UP000694546">
    <property type="component" value="Chromosome 15"/>
</dbReference>
<comment type="similarity">
    <text evidence="1">Belongs to the UPF0524 family.</text>
</comment>
<dbReference type="InterPro" id="IPR029670">
    <property type="entry name" value="UPF0524_fam"/>
</dbReference>
<dbReference type="GeneTree" id="ENSGT00390000006618"/>
<name>A0A8C5BMJ1_GADMO</name>
<dbReference type="Ensembl" id="ENSGMOT00000036805.1">
    <property type="protein sequence ID" value="ENSGMOP00000048329.1"/>
    <property type="gene ID" value="ENSGMOG00000031477.1"/>
</dbReference>
<keyword evidence="2" id="KW-0524">Neurogenesis</keyword>
<accession>A0A8C5BMJ1</accession>
<dbReference type="OrthoDB" id="8962279at2759"/>
<dbReference type="Pfam" id="PF15823">
    <property type="entry name" value="UPF0524"/>
    <property type="match status" value="1"/>
</dbReference>
<feature type="compositionally biased region" description="Basic and acidic residues" evidence="3">
    <location>
        <begin position="172"/>
        <end position="186"/>
    </location>
</feature>
<feature type="compositionally biased region" description="Acidic residues" evidence="3">
    <location>
        <begin position="258"/>
        <end position="270"/>
    </location>
</feature>